<gene>
    <name evidence="1" type="ORF">JM93_00267</name>
</gene>
<accession>A0A562TGK8</accession>
<protein>
    <submittedName>
        <fullName evidence="1">Uncharacterized protein</fullName>
    </submittedName>
</protein>
<sequence>MVGIQMSKATDRDLHEAVSEELERDSLKRMIYFTKREAEKDGRAFCAYFLDMALSALEEDSEEMNQLLKAKVTRLPIPGEKEYVANQP</sequence>
<keyword evidence="2" id="KW-1185">Reference proteome</keyword>
<comment type="caution">
    <text evidence="1">The sequence shown here is derived from an EMBL/GenBank/DDBJ whole genome shotgun (WGS) entry which is preliminary data.</text>
</comment>
<dbReference type="Proteomes" id="UP000320593">
    <property type="component" value="Unassembled WGS sequence"/>
</dbReference>
<evidence type="ECO:0000313" key="1">
    <source>
        <dbReference type="EMBL" id="TWI92721.1"/>
    </source>
</evidence>
<proteinExistence type="predicted"/>
<organism evidence="1 2">
    <name type="scientific">Roseibium hamelinense</name>
    <dbReference type="NCBI Taxonomy" id="150831"/>
    <lineage>
        <taxon>Bacteria</taxon>
        <taxon>Pseudomonadati</taxon>
        <taxon>Pseudomonadota</taxon>
        <taxon>Alphaproteobacteria</taxon>
        <taxon>Hyphomicrobiales</taxon>
        <taxon>Stappiaceae</taxon>
        <taxon>Roseibium</taxon>
    </lineage>
</organism>
<dbReference type="AlphaFoldDB" id="A0A562TGK8"/>
<dbReference type="EMBL" id="VLLF01000001">
    <property type="protein sequence ID" value="TWI92721.1"/>
    <property type="molecule type" value="Genomic_DNA"/>
</dbReference>
<evidence type="ECO:0000313" key="2">
    <source>
        <dbReference type="Proteomes" id="UP000320593"/>
    </source>
</evidence>
<reference evidence="1 2" key="1">
    <citation type="submission" date="2019-07" db="EMBL/GenBank/DDBJ databases">
        <title>Genomic Encyclopedia of Archaeal and Bacterial Type Strains, Phase II (KMG-II): from individual species to whole genera.</title>
        <authorList>
            <person name="Goeker M."/>
        </authorList>
    </citation>
    <scope>NUCLEOTIDE SEQUENCE [LARGE SCALE GENOMIC DNA]</scope>
    <source>
        <strain evidence="1 2">ATCC BAA-252</strain>
    </source>
</reference>
<name>A0A562TGK8_9HYPH</name>